<protein>
    <submittedName>
        <fullName evidence="3">Eukaryotic aspartyl protease</fullName>
    </submittedName>
</protein>
<dbReference type="OrthoDB" id="5839471at2759"/>
<proteinExistence type="inferred from homology"/>
<dbReference type="AlphaFoldDB" id="A0A2G9T470"/>
<dbReference type="GO" id="GO:0005764">
    <property type="term" value="C:lysosome"/>
    <property type="evidence" value="ECO:0007669"/>
    <property type="project" value="TreeGrafter"/>
</dbReference>
<dbReference type="SUPFAM" id="SSF50630">
    <property type="entry name" value="Acid proteases"/>
    <property type="match status" value="1"/>
</dbReference>
<name>A0A2G9T470_TELCI</name>
<feature type="non-terminal residue" evidence="3">
    <location>
        <position position="1"/>
    </location>
</feature>
<dbReference type="GO" id="GO:0004190">
    <property type="term" value="F:aspartic-type endopeptidase activity"/>
    <property type="evidence" value="ECO:0007669"/>
    <property type="project" value="InterPro"/>
</dbReference>
<dbReference type="PANTHER" id="PTHR47966">
    <property type="entry name" value="BETA-SITE APP-CLEAVING ENZYME, ISOFORM A-RELATED"/>
    <property type="match status" value="1"/>
</dbReference>
<sequence length="180" mass="19403">NVLRDTPPPKFQNPVGGILGLGFAKLAVEEVKPPLQQAIDLRLVDPIFTVFLEHNGAGYLTIKKGWEVVSDTGTSLLGVPAAIAGMAADALGCNFNRLYEIYEIDCGANVTVDLTIGDHVYTLEGENLVVQLGDDFCVVAMFPMGSGGFGPQWILGDPFIRQYCNIYDIGNKQIGFAKPI</sequence>
<gene>
    <name evidence="3" type="ORF">TELCIR_25932</name>
</gene>
<comment type="similarity">
    <text evidence="1">Belongs to the peptidase A1 family.</text>
</comment>
<evidence type="ECO:0000256" key="1">
    <source>
        <dbReference type="ARBA" id="ARBA00007447"/>
    </source>
</evidence>
<dbReference type="EMBL" id="KZ426774">
    <property type="protein sequence ID" value="PIO52759.1"/>
    <property type="molecule type" value="Genomic_DNA"/>
</dbReference>
<dbReference type="PRINTS" id="PR00792">
    <property type="entry name" value="PEPSIN"/>
</dbReference>
<dbReference type="InterPro" id="IPR033121">
    <property type="entry name" value="PEPTIDASE_A1"/>
</dbReference>
<keyword evidence="3" id="KW-0645">Protease</keyword>
<dbReference type="Gene3D" id="2.40.70.10">
    <property type="entry name" value="Acid Proteases"/>
    <property type="match status" value="2"/>
</dbReference>
<keyword evidence="4" id="KW-1185">Reference proteome</keyword>
<dbReference type="PANTHER" id="PTHR47966:SF45">
    <property type="entry name" value="PEPTIDASE A1 DOMAIN-CONTAINING PROTEIN"/>
    <property type="match status" value="1"/>
</dbReference>
<organism evidence="3 4">
    <name type="scientific">Teladorsagia circumcincta</name>
    <name type="common">Brown stomach worm</name>
    <name type="synonym">Ostertagia circumcincta</name>
    <dbReference type="NCBI Taxonomy" id="45464"/>
    <lineage>
        <taxon>Eukaryota</taxon>
        <taxon>Metazoa</taxon>
        <taxon>Ecdysozoa</taxon>
        <taxon>Nematoda</taxon>
        <taxon>Chromadorea</taxon>
        <taxon>Rhabditida</taxon>
        <taxon>Rhabditina</taxon>
        <taxon>Rhabditomorpha</taxon>
        <taxon>Strongyloidea</taxon>
        <taxon>Trichostrongylidae</taxon>
        <taxon>Teladorsagia</taxon>
    </lineage>
</organism>
<dbReference type="InterPro" id="IPR001461">
    <property type="entry name" value="Aspartic_peptidase_A1"/>
</dbReference>
<dbReference type="Pfam" id="PF00026">
    <property type="entry name" value="Asp"/>
    <property type="match status" value="1"/>
</dbReference>
<dbReference type="PROSITE" id="PS51767">
    <property type="entry name" value="PEPTIDASE_A1"/>
    <property type="match status" value="1"/>
</dbReference>
<dbReference type="Proteomes" id="UP000230423">
    <property type="component" value="Unassembled WGS sequence"/>
</dbReference>
<dbReference type="InterPro" id="IPR021109">
    <property type="entry name" value="Peptidase_aspartic_dom_sf"/>
</dbReference>
<reference evidence="3 4" key="1">
    <citation type="submission" date="2015-09" db="EMBL/GenBank/DDBJ databases">
        <title>Draft genome of the parasitic nematode Teladorsagia circumcincta isolate WARC Sus (inbred).</title>
        <authorList>
            <person name="Mitreva M."/>
        </authorList>
    </citation>
    <scope>NUCLEOTIDE SEQUENCE [LARGE SCALE GENOMIC DNA]</scope>
    <source>
        <strain evidence="3 4">S</strain>
    </source>
</reference>
<evidence type="ECO:0000259" key="2">
    <source>
        <dbReference type="PROSITE" id="PS51767"/>
    </source>
</evidence>
<evidence type="ECO:0000313" key="3">
    <source>
        <dbReference type="EMBL" id="PIO52759.1"/>
    </source>
</evidence>
<dbReference type="GO" id="GO:0006508">
    <property type="term" value="P:proteolysis"/>
    <property type="evidence" value="ECO:0007669"/>
    <property type="project" value="UniProtKB-KW"/>
</dbReference>
<feature type="domain" description="Peptidase A1" evidence="2">
    <location>
        <begin position="1"/>
        <end position="177"/>
    </location>
</feature>
<keyword evidence="3" id="KW-0378">Hydrolase</keyword>
<accession>A0A2G9T470</accession>
<evidence type="ECO:0000313" key="4">
    <source>
        <dbReference type="Proteomes" id="UP000230423"/>
    </source>
</evidence>